<keyword evidence="1" id="KW-0472">Membrane</keyword>
<keyword evidence="1" id="KW-0812">Transmembrane</keyword>
<evidence type="ECO:0000313" key="2">
    <source>
        <dbReference type="EMBL" id="MEY9459176.1"/>
    </source>
</evidence>
<proteinExistence type="predicted"/>
<feature type="transmembrane region" description="Helical" evidence="1">
    <location>
        <begin position="334"/>
        <end position="354"/>
    </location>
</feature>
<feature type="transmembrane region" description="Helical" evidence="1">
    <location>
        <begin position="149"/>
        <end position="171"/>
    </location>
</feature>
<gene>
    <name evidence="2" type="ORF">ABIG07_008124</name>
</gene>
<name>A0ABV4G5K8_9BRAD</name>
<feature type="transmembrane region" description="Helical" evidence="1">
    <location>
        <begin position="106"/>
        <end position="137"/>
    </location>
</feature>
<protein>
    <recommendedName>
        <fullName evidence="4">Glycosyltransferase RgtA/B/C/D-like domain-containing protein</fullName>
    </recommendedName>
</protein>
<keyword evidence="3" id="KW-1185">Reference proteome</keyword>
<dbReference type="EMBL" id="JBGBZJ010000003">
    <property type="protein sequence ID" value="MEY9459176.1"/>
    <property type="molecule type" value="Genomic_DNA"/>
</dbReference>
<evidence type="ECO:0008006" key="4">
    <source>
        <dbReference type="Google" id="ProtNLM"/>
    </source>
</evidence>
<keyword evidence="1" id="KW-1133">Transmembrane helix</keyword>
<organism evidence="2 3">
    <name type="scientific">Bradyrhizobium ottawaense</name>
    <dbReference type="NCBI Taxonomy" id="931866"/>
    <lineage>
        <taxon>Bacteria</taxon>
        <taxon>Pseudomonadati</taxon>
        <taxon>Pseudomonadota</taxon>
        <taxon>Alphaproteobacteria</taxon>
        <taxon>Hyphomicrobiales</taxon>
        <taxon>Nitrobacteraceae</taxon>
        <taxon>Bradyrhizobium</taxon>
    </lineage>
</organism>
<comment type="caution">
    <text evidence="2">The sequence shown here is derived from an EMBL/GenBank/DDBJ whole genome shotgun (WGS) entry which is preliminary data.</text>
</comment>
<feature type="transmembrane region" description="Helical" evidence="1">
    <location>
        <begin position="197"/>
        <end position="215"/>
    </location>
</feature>
<dbReference type="Proteomes" id="UP001565369">
    <property type="component" value="Unassembled WGS sequence"/>
</dbReference>
<accession>A0ABV4G5K8</accession>
<feature type="transmembrane region" description="Helical" evidence="1">
    <location>
        <begin position="266"/>
        <end position="285"/>
    </location>
</feature>
<evidence type="ECO:0000313" key="3">
    <source>
        <dbReference type="Proteomes" id="UP001565369"/>
    </source>
</evidence>
<dbReference type="RefSeq" id="WP_038947240.1">
    <property type="nucleotide sequence ID" value="NZ_BTIN01000019.1"/>
</dbReference>
<feature type="transmembrane region" description="Helical" evidence="1">
    <location>
        <begin position="297"/>
        <end position="319"/>
    </location>
</feature>
<feature type="transmembrane region" description="Helical" evidence="1">
    <location>
        <begin position="361"/>
        <end position="379"/>
    </location>
</feature>
<evidence type="ECO:0000256" key="1">
    <source>
        <dbReference type="SAM" id="Phobius"/>
    </source>
</evidence>
<sequence length="521" mass="57471">MQKQPRRTLVLLFATVLAGLFILQFGTFIDRATPALIDDHDILYPLGDQPTATLHEIWTDLKNTDEYQELANSGSATRFRPAFYPLKSIKTYLLGSNIRLWYIANFLLYLGTTTLLFSLVLRTFGIPSALVFAALYLGHKSWADIFPRLGPVEIECILVGTFLIWLLWRWIETGRASALWLAIPTALLFGATKEADSPMLIAIGGLLLVSGFLSGTKRMVSAGAVLVVTGAIVFAIMLRITATAGTGLVAPWGPLWSYRHHHNRDALAWLVLVPILVLAAAAIARRSGWLKMSRGELAALVLAALSVEVLRLTLYYISFSMTYGGQNDAIGMRYGYPLALMQGIVAAVVFGRLAKDGDRRVALLSGATAIGCFVAVLFANHGLFSPNTFATRDWWLRFNTDADNTVSEATRLLYEARKENRNPVLIATGPALEWEPKLSLILFLRRKMPDMVVYFDPNEQSSNALHYSKLSIKLGGTPLPPETRASLVERGCILVHVDEREAADPNCKVLNITTINGRPVP</sequence>
<reference evidence="2 3" key="1">
    <citation type="submission" date="2024-07" db="EMBL/GenBank/DDBJ databases">
        <title>Genomic Encyclopedia of Type Strains, Phase V (KMG-V): Genome sequencing to study the core and pangenomes of soil and plant-associated prokaryotes.</title>
        <authorList>
            <person name="Whitman W."/>
        </authorList>
    </citation>
    <scope>NUCLEOTIDE SEQUENCE [LARGE SCALE GENOMIC DNA]</scope>
    <source>
        <strain evidence="2 3">USDA 152</strain>
    </source>
</reference>
<feature type="transmembrane region" description="Helical" evidence="1">
    <location>
        <begin position="222"/>
        <end position="246"/>
    </location>
</feature>